<feature type="transmembrane region" description="Helical" evidence="3">
    <location>
        <begin position="385"/>
        <end position="403"/>
    </location>
</feature>
<feature type="transmembrane region" description="Helical" evidence="3">
    <location>
        <begin position="300"/>
        <end position="319"/>
    </location>
</feature>
<sequence>MSIDSDKIKSLEERLLNLQIQHERNNREIRLLQSEIANLRSEDTEAAALDKRWTEAVKEDQKPVEAISSKEPNSKAPVKPEKARDAGQFKVPPKSKNRSLTWDLEKFIGENLINKIGILLTVIGVIVGAKYAIDHEMINPATRIILGYVTGFVLLGISLKLKKNYLNFSSVLLGGSLAILYFISYAAYSFYAFYSLGLTSILMFVVTLGAVLAALHLNRSVIAHFGLVGAYAIPFLVSTESGNYEVLFAYMAIINLGILFISIRRNWQSLYYSAFVFTWLIFGVWAGMDYENSSQNSAHFFLALFFLIFVAARLGYHLIKKLPLKELDLPALFSNNLIYYGLSYYLLQEAGQMDQYLGLFSFSLAFFNGLLCYAVYRWAPENRNLYWVQMALAILFFSLAIPAQFDGNTITLIWSLEALIFFWLTLEKELKSFQYFAYPLFILGFFSLMSDWNEDYFQISREIKSNRTSFFNLPFLYSLITVSFGYAILWMQNRSRGTQVKTEDTTVGFDRIIAVISLFSTWFIFRQEIHFYWNKLYLLSEYEIEMTNYSYERYNSNYDYLGWAWEFLFGILFLLILQIVNQWRLHSKLMANALKYLNWLAIPAFLIAGIYFLAEIADHYSTALEDLHQKASLSQMLLRYPAFLALGLLLYFSWRSSQKSYSAYRKVNPLEIFIHITVLWMLSAELLHIFKLAHFDGYNQLLLSILWALYSFFLIAQGMSKNKKHLRITAMVFFGLILLKLILWDLSSLNSLSKTIVLMAVGAVLLLSSFWYNRQRKSKAEPEPEDLSTSEGES</sequence>
<feature type="transmembrane region" description="Helical" evidence="3">
    <location>
        <begin position="331"/>
        <end position="347"/>
    </location>
</feature>
<name>A0A7H0VF18_9FLAO</name>
<feature type="transmembrane region" description="Helical" evidence="3">
    <location>
        <begin position="728"/>
        <end position="746"/>
    </location>
</feature>
<feature type="transmembrane region" description="Helical" evidence="3">
    <location>
        <begin position="270"/>
        <end position="288"/>
    </location>
</feature>
<gene>
    <name evidence="4" type="ORF">H4K34_00325</name>
</gene>
<dbReference type="RefSeq" id="WP_210758843.1">
    <property type="nucleotide sequence ID" value="NZ_CP060139.1"/>
</dbReference>
<organism evidence="4 5">
    <name type="scientific">Croceimicrobium hydrocarbonivorans</name>
    <dbReference type="NCBI Taxonomy" id="2761580"/>
    <lineage>
        <taxon>Bacteria</taxon>
        <taxon>Pseudomonadati</taxon>
        <taxon>Bacteroidota</taxon>
        <taxon>Flavobacteriia</taxon>
        <taxon>Flavobacteriales</taxon>
        <taxon>Owenweeksiaceae</taxon>
        <taxon>Croceimicrobium</taxon>
    </lineage>
</organism>
<proteinExistence type="predicted"/>
<dbReference type="Pfam" id="PF10101">
    <property type="entry name" value="DUF2339"/>
    <property type="match status" value="1"/>
</dbReference>
<keyword evidence="3" id="KW-0812">Transmembrane</keyword>
<feature type="transmembrane region" description="Helical" evidence="3">
    <location>
        <begin position="672"/>
        <end position="691"/>
    </location>
</feature>
<feature type="compositionally biased region" description="Basic and acidic residues" evidence="2">
    <location>
        <begin position="78"/>
        <end position="87"/>
    </location>
</feature>
<dbReference type="PANTHER" id="PTHR38434">
    <property type="entry name" value="BLL2549 PROTEIN"/>
    <property type="match status" value="1"/>
</dbReference>
<protein>
    <submittedName>
        <fullName evidence="4">DUF2339 domain-containing protein</fullName>
    </submittedName>
</protein>
<feature type="transmembrane region" description="Helical" evidence="3">
    <location>
        <begin position="697"/>
        <end position="716"/>
    </location>
</feature>
<accession>A0A7H0VF18</accession>
<dbReference type="EMBL" id="CP060139">
    <property type="protein sequence ID" value="QNR24316.1"/>
    <property type="molecule type" value="Genomic_DNA"/>
</dbReference>
<feature type="transmembrane region" description="Helical" evidence="3">
    <location>
        <begin position="512"/>
        <end position="533"/>
    </location>
</feature>
<feature type="region of interest" description="Disordered" evidence="2">
    <location>
        <begin position="57"/>
        <end position="94"/>
    </location>
</feature>
<feature type="transmembrane region" description="Helical" evidence="3">
    <location>
        <begin position="433"/>
        <end position="450"/>
    </location>
</feature>
<evidence type="ECO:0000256" key="2">
    <source>
        <dbReference type="SAM" id="MobiDB-lite"/>
    </source>
</evidence>
<feature type="transmembrane region" description="Helical" evidence="3">
    <location>
        <begin position="244"/>
        <end position="263"/>
    </location>
</feature>
<evidence type="ECO:0000313" key="4">
    <source>
        <dbReference type="EMBL" id="QNR24316.1"/>
    </source>
</evidence>
<feature type="transmembrane region" description="Helical" evidence="3">
    <location>
        <begin position="116"/>
        <end position="133"/>
    </location>
</feature>
<dbReference type="Proteomes" id="UP000516305">
    <property type="component" value="Chromosome"/>
</dbReference>
<reference evidence="4 5" key="1">
    <citation type="submission" date="2020-08" db="EMBL/GenBank/DDBJ databases">
        <title>Croceimicrobium hydrocarbonivorans gen. nov., sp. nov., a novel marine bacterium isolated from a bacterial consortium that degrades polyethylene terephthalate.</title>
        <authorList>
            <person name="Liu R."/>
        </authorList>
    </citation>
    <scope>NUCLEOTIDE SEQUENCE [LARGE SCALE GENOMIC DNA]</scope>
    <source>
        <strain evidence="4 5">A20-9</strain>
    </source>
</reference>
<dbReference type="InterPro" id="IPR019286">
    <property type="entry name" value="DUF2339_TM"/>
</dbReference>
<dbReference type="KEGG" id="chyd:H4K34_00325"/>
<feature type="coiled-coil region" evidence="1">
    <location>
        <begin position="8"/>
        <end position="42"/>
    </location>
</feature>
<feature type="transmembrane region" description="Helical" evidence="3">
    <location>
        <begin position="752"/>
        <end position="772"/>
    </location>
</feature>
<feature type="transmembrane region" description="Helical" evidence="3">
    <location>
        <begin position="593"/>
        <end position="613"/>
    </location>
</feature>
<evidence type="ECO:0000313" key="5">
    <source>
        <dbReference type="Proteomes" id="UP000516305"/>
    </source>
</evidence>
<keyword evidence="5" id="KW-1185">Reference proteome</keyword>
<feature type="transmembrane region" description="Helical" evidence="3">
    <location>
        <begin position="193"/>
        <end position="214"/>
    </location>
</feature>
<evidence type="ECO:0000256" key="3">
    <source>
        <dbReference type="SAM" id="Phobius"/>
    </source>
</evidence>
<keyword evidence="1" id="KW-0175">Coiled coil</keyword>
<feature type="transmembrane region" description="Helical" evidence="3">
    <location>
        <begin position="633"/>
        <end position="652"/>
    </location>
</feature>
<feature type="transmembrane region" description="Helical" evidence="3">
    <location>
        <begin position="359"/>
        <end position="378"/>
    </location>
</feature>
<dbReference type="AlphaFoldDB" id="A0A7H0VF18"/>
<feature type="transmembrane region" description="Helical" evidence="3">
    <location>
        <begin position="145"/>
        <end position="161"/>
    </location>
</feature>
<keyword evidence="3" id="KW-0472">Membrane</keyword>
<evidence type="ECO:0000256" key="1">
    <source>
        <dbReference type="SAM" id="Coils"/>
    </source>
</evidence>
<keyword evidence="3" id="KW-1133">Transmembrane helix</keyword>
<feature type="transmembrane region" description="Helical" evidence="3">
    <location>
        <begin position="560"/>
        <end position="581"/>
    </location>
</feature>
<dbReference type="PANTHER" id="PTHR38434:SF1">
    <property type="entry name" value="BLL2549 PROTEIN"/>
    <property type="match status" value="1"/>
</dbReference>
<feature type="transmembrane region" description="Helical" evidence="3">
    <location>
        <begin position="409"/>
        <end position="426"/>
    </location>
</feature>
<feature type="transmembrane region" description="Helical" evidence="3">
    <location>
        <begin position="221"/>
        <end position="238"/>
    </location>
</feature>
<feature type="transmembrane region" description="Helical" evidence="3">
    <location>
        <begin position="470"/>
        <end position="491"/>
    </location>
</feature>
<feature type="transmembrane region" description="Helical" evidence="3">
    <location>
        <begin position="168"/>
        <end position="187"/>
    </location>
</feature>